<reference evidence="2 3" key="1">
    <citation type="submission" date="2020-10" db="EMBL/GenBank/DDBJ databases">
        <title>Connecting structure to function with the recovery of over 1000 high-quality activated sludge metagenome-assembled genomes encoding full-length rRNA genes using long-read sequencing.</title>
        <authorList>
            <person name="Singleton C.M."/>
            <person name="Petriglieri F."/>
            <person name="Kristensen J.M."/>
            <person name="Kirkegaard R.H."/>
            <person name="Michaelsen T.Y."/>
            <person name="Andersen M.H."/>
            <person name="Karst S.M."/>
            <person name="Dueholm M.S."/>
            <person name="Nielsen P.H."/>
            <person name="Albertsen M."/>
        </authorList>
    </citation>
    <scope>NUCLEOTIDE SEQUENCE [LARGE SCALE GENOMIC DNA]</scope>
    <source>
        <strain evidence="2">Ribe_18-Q3-R11-54_BAT3C.373</strain>
    </source>
</reference>
<gene>
    <name evidence="2" type="ORF">IPO85_11950</name>
</gene>
<feature type="domain" description="NrS-1 polymerase-like helicase" evidence="1">
    <location>
        <begin position="471"/>
        <end position="575"/>
    </location>
</feature>
<dbReference type="InterPro" id="IPR027417">
    <property type="entry name" value="P-loop_NTPase"/>
</dbReference>
<sequence>MTNFAQSEIKRMNYDPITMQLSINVDPEGGGKVRMCAMFAEKEDGNLAIFFPNLNGYLKVVKEGKSYRPKFISKIKHGVDDLEWDYGPNMEGLELFIPPHIFNCYKSKIEIKHLIITDDPVTAYILSNNEIPAIAIPGLPFLKDISIPNQIVEAILDICTECSVSNITYLVPSDILEVTWIENIDLGIRPRRIFNSLWNIYLKICYNNQIRLLFAYPQEKHPNKRVCRYFIDEDDFFTIETIKSELYTKNPERGLLIVHDLKHPKMSEVKKIFSIDGTGATFYETYCKEIQQNQFIYNRSVFQFDFDELKATYVKSMESNQFICINGTYFIKLVIENESGSKSTLLEKFPEDAFSKKFTRLSKETIKVLKSDISFYDKSGNKPDHINYVQDWEVMNEDTGVPSKYYNTYSKLLHKPKKGDCQISLDFLKHIFGSHEMTYKGVTYKGYELGLDYCKLLYCRPTNFLPILCLVSQQRITGKTTFWDWKKEIYAANATSISANDINSQFTGLYAGKLLGVFEETFIDKVSTVEKLKELVTSKKVKLEKKGIDSFEVYNYIKIGISSNKINNFAPVDQEEVRFWVRDIPPIPGGENVNYKPTLFQEIPAFLHHLQEIDYHTDNETRSWFANELIYTEALGNIKAKSRPQNEILIERSIHAYMIQFRRTWCNLSAKDIRDLCDEKDLTLKSINYVLETRWNKAPTNRGNKYIHYSEGAYSQNDDTVPIHEEYRKGEYYTFTLSDFCSPHQIIYDQYKLNDIIEMGNHESIKTAHPFWKNVQWDDFKNLQKFIDQKIDLIKMRQVFDHCNSLEEFHTEYKIKFETIPF</sequence>
<protein>
    <recommendedName>
        <fullName evidence="1">NrS-1 polymerase-like helicase domain-containing protein</fullName>
    </recommendedName>
</protein>
<organism evidence="2 3">
    <name type="scientific">Candidatus Defluviibacterium haderslevense</name>
    <dbReference type="NCBI Taxonomy" id="2981993"/>
    <lineage>
        <taxon>Bacteria</taxon>
        <taxon>Pseudomonadati</taxon>
        <taxon>Bacteroidota</taxon>
        <taxon>Saprospiria</taxon>
        <taxon>Saprospirales</taxon>
        <taxon>Saprospiraceae</taxon>
        <taxon>Candidatus Defluviibacterium</taxon>
    </lineage>
</organism>
<dbReference type="InterPro" id="IPR045455">
    <property type="entry name" value="NrS-1_pol-like_helicase"/>
</dbReference>
<dbReference type="AlphaFoldDB" id="A0A9D7S924"/>
<dbReference type="Gene3D" id="3.40.50.300">
    <property type="entry name" value="P-loop containing nucleotide triphosphate hydrolases"/>
    <property type="match status" value="1"/>
</dbReference>
<accession>A0A9D7S924</accession>
<name>A0A9D7S924_9BACT</name>
<dbReference type="EMBL" id="JADKFW010000008">
    <property type="protein sequence ID" value="MBK9718202.1"/>
    <property type="molecule type" value="Genomic_DNA"/>
</dbReference>
<evidence type="ECO:0000259" key="1">
    <source>
        <dbReference type="Pfam" id="PF19263"/>
    </source>
</evidence>
<evidence type="ECO:0000313" key="3">
    <source>
        <dbReference type="Proteomes" id="UP000808349"/>
    </source>
</evidence>
<evidence type="ECO:0000313" key="2">
    <source>
        <dbReference type="EMBL" id="MBK9718202.1"/>
    </source>
</evidence>
<comment type="caution">
    <text evidence="2">The sequence shown here is derived from an EMBL/GenBank/DDBJ whole genome shotgun (WGS) entry which is preliminary data.</text>
</comment>
<dbReference type="Proteomes" id="UP000808349">
    <property type="component" value="Unassembled WGS sequence"/>
</dbReference>
<dbReference type="Pfam" id="PF19263">
    <property type="entry name" value="DUF5906"/>
    <property type="match status" value="1"/>
</dbReference>
<proteinExistence type="predicted"/>